<dbReference type="Gene3D" id="2.30.29.30">
    <property type="entry name" value="Pleckstrin-homology domain (PH domain)/Phosphotyrosine-binding domain (PTB)"/>
    <property type="match status" value="1"/>
</dbReference>
<sequence>MAGYALVVASTALQSQLLWVPPYHHKFRNTERRRGNTYRTKTPNSIGEVEAHYTMTNFGRRNFPSETAPRRTTVIPLRNLFNRLERPVFFSRFRQLVEFRGFWFCEEERIQEGSRARLRSGVNGCEAKKRLEFSMMTGALSSDRRGWWRVDLASYGNANRDIEQALIALKKGAQLLKYGRKGKPKFCPFRLSSVGQPANPIKYGLTHKTQITNMRGAGLTVLIWVRGGPGRANTNCYP</sequence>
<name>A0AAQ3S485_VIGMU</name>
<evidence type="ECO:0000313" key="1">
    <source>
        <dbReference type="EMBL" id="WVZ15094.1"/>
    </source>
</evidence>
<keyword evidence="2" id="KW-1185">Reference proteome</keyword>
<dbReference type="EMBL" id="CP144697">
    <property type="protein sequence ID" value="WVZ15094.1"/>
    <property type="molecule type" value="Genomic_DNA"/>
</dbReference>
<dbReference type="AlphaFoldDB" id="A0AAQ3S485"/>
<accession>A0AAQ3S485</accession>
<evidence type="ECO:0000313" key="2">
    <source>
        <dbReference type="Proteomes" id="UP001374535"/>
    </source>
</evidence>
<protein>
    <submittedName>
        <fullName evidence="1">Uncharacterized protein</fullName>
    </submittedName>
</protein>
<organism evidence="1 2">
    <name type="scientific">Vigna mungo</name>
    <name type="common">Black gram</name>
    <name type="synonym">Phaseolus mungo</name>
    <dbReference type="NCBI Taxonomy" id="3915"/>
    <lineage>
        <taxon>Eukaryota</taxon>
        <taxon>Viridiplantae</taxon>
        <taxon>Streptophyta</taxon>
        <taxon>Embryophyta</taxon>
        <taxon>Tracheophyta</taxon>
        <taxon>Spermatophyta</taxon>
        <taxon>Magnoliopsida</taxon>
        <taxon>eudicotyledons</taxon>
        <taxon>Gunneridae</taxon>
        <taxon>Pentapetalae</taxon>
        <taxon>rosids</taxon>
        <taxon>fabids</taxon>
        <taxon>Fabales</taxon>
        <taxon>Fabaceae</taxon>
        <taxon>Papilionoideae</taxon>
        <taxon>50 kb inversion clade</taxon>
        <taxon>NPAAA clade</taxon>
        <taxon>indigoferoid/millettioid clade</taxon>
        <taxon>Phaseoleae</taxon>
        <taxon>Vigna</taxon>
    </lineage>
</organism>
<dbReference type="InterPro" id="IPR011993">
    <property type="entry name" value="PH-like_dom_sf"/>
</dbReference>
<gene>
    <name evidence="1" type="ORF">V8G54_012660</name>
</gene>
<reference evidence="1 2" key="1">
    <citation type="journal article" date="2023" name="Life. Sci Alliance">
        <title>Evolutionary insights into 3D genome organization and epigenetic landscape of Vigna mungo.</title>
        <authorList>
            <person name="Junaid A."/>
            <person name="Singh B."/>
            <person name="Bhatia S."/>
        </authorList>
    </citation>
    <scope>NUCLEOTIDE SEQUENCE [LARGE SCALE GENOMIC DNA]</scope>
    <source>
        <strain evidence="1">Urdbean</strain>
    </source>
</reference>
<dbReference type="Proteomes" id="UP001374535">
    <property type="component" value="Chromosome 4"/>
</dbReference>
<proteinExistence type="predicted"/>